<name>A0AAF1BD21_DAUCS</name>
<sequence>MDYSYLSNINGGVEDWLLRLRVCRLWESTNTRENTLISMDMVLIDEKGNLMHASVPRHLVSRFKRHVSECKLYSLRNVKITTNTYPYRPLASDKKLLFLATIEVVKLDADAVRIGMHGFQFVSLPVLQARADDVTILSGTPQTLKFADIVGCFYGYGEVETVGARLKRKRDIKIFTDYSVTSTITLWGKLGELFDPTLYTQDGGPYVMVVTSVSVKTYQRALTFATTSASRIYVNPDEQHVSSVRERFSALSTKVLALEGTSASKLPLEEAMFVNQITVDDLAAIATLKVIITAVNTRFEWYYVSCKSCVKKATPVGGVYVLVLFNNTAERLLDTSVKKLINKMAPGDNSPPAELQTLLGKQFVFKLALNKYNWVDGRQDYGVAAVYVPVPDLEDAPDQAGSSISAGEVEAEANSRKRKLSPVLPAVAESQETAT</sequence>
<dbReference type="PANTHER" id="PTHR47165:SF4">
    <property type="entry name" value="OS03G0429900 PROTEIN"/>
    <property type="match status" value="1"/>
</dbReference>
<evidence type="ECO:0000256" key="1">
    <source>
        <dbReference type="SAM" id="MobiDB-lite"/>
    </source>
</evidence>
<organism evidence="3 4">
    <name type="scientific">Daucus carota subsp. sativus</name>
    <name type="common">Carrot</name>
    <dbReference type="NCBI Taxonomy" id="79200"/>
    <lineage>
        <taxon>Eukaryota</taxon>
        <taxon>Viridiplantae</taxon>
        <taxon>Streptophyta</taxon>
        <taxon>Embryophyta</taxon>
        <taxon>Tracheophyta</taxon>
        <taxon>Spermatophyta</taxon>
        <taxon>Magnoliopsida</taxon>
        <taxon>eudicotyledons</taxon>
        <taxon>Gunneridae</taxon>
        <taxon>Pentapetalae</taxon>
        <taxon>asterids</taxon>
        <taxon>campanulids</taxon>
        <taxon>Apiales</taxon>
        <taxon>Apiaceae</taxon>
        <taxon>Apioideae</taxon>
        <taxon>Scandiceae</taxon>
        <taxon>Daucinae</taxon>
        <taxon>Daucus</taxon>
        <taxon>Daucus sect. Daucus</taxon>
    </lineage>
</organism>
<dbReference type="InterPro" id="IPR003871">
    <property type="entry name" value="RFA1B/D_OB_1st"/>
</dbReference>
<dbReference type="Proteomes" id="UP000077755">
    <property type="component" value="Chromosome 9"/>
</dbReference>
<proteinExistence type="predicted"/>
<keyword evidence="4" id="KW-1185">Reference proteome</keyword>
<reference evidence="3" key="1">
    <citation type="journal article" date="2016" name="Nat. Genet.">
        <title>A high-quality carrot genome assembly provides new insights into carotenoid accumulation and asterid genome evolution.</title>
        <authorList>
            <person name="Iorizzo M."/>
            <person name="Ellison S."/>
            <person name="Senalik D."/>
            <person name="Zeng P."/>
            <person name="Satapoomin P."/>
            <person name="Huang J."/>
            <person name="Bowman M."/>
            <person name="Iovene M."/>
            <person name="Sanseverino W."/>
            <person name="Cavagnaro P."/>
            <person name="Yildiz M."/>
            <person name="Macko-Podgorni A."/>
            <person name="Moranska E."/>
            <person name="Grzebelus E."/>
            <person name="Grzebelus D."/>
            <person name="Ashrafi H."/>
            <person name="Zheng Z."/>
            <person name="Cheng S."/>
            <person name="Spooner D."/>
            <person name="Van Deynze A."/>
            <person name="Simon P."/>
        </authorList>
    </citation>
    <scope>NUCLEOTIDE SEQUENCE</scope>
    <source>
        <tissue evidence="3">Leaf</tissue>
    </source>
</reference>
<dbReference type="InterPro" id="IPR012340">
    <property type="entry name" value="NA-bd_OB-fold"/>
</dbReference>
<dbReference type="CDD" id="cd04480">
    <property type="entry name" value="RPA1_DBD_A_like"/>
    <property type="match status" value="1"/>
</dbReference>
<gene>
    <name evidence="3" type="ORF">DCAR_0934444</name>
</gene>
<dbReference type="Pfam" id="PF02721">
    <property type="entry name" value="DUF223"/>
    <property type="match status" value="1"/>
</dbReference>
<evidence type="ECO:0000313" key="3">
    <source>
        <dbReference type="EMBL" id="WOH14915.1"/>
    </source>
</evidence>
<dbReference type="EMBL" id="CP093351">
    <property type="protein sequence ID" value="WOH14915.1"/>
    <property type="molecule type" value="Genomic_DNA"/>
</dbReference>
<evidence type="ECO:0000313" key="4">
    <source>
        <dbReference type="Proteomes" id="UP000077755"/>
    </source>
</evidence>
<dbReference type="AlphaFoldDB" id="A0AAF1BD21"/>
<accession>A0AAF1BD21</accession>
<protein>
    <recommendedName>
        <fullName evidence="2">Replication protein A 70 kDa DNA-binding subunit B/D first OB fold domain-containing protein</fullName>
    </recommendedName>
</protein>
<reference evidence="3" key="2">
    <citation type="submission" date="2022-03" db="EMBL/GenBank/DDBJ databases">
        <title>Draft title - Genomic analysis of global carrot germplasm unveils the trajectory of domestication and the origin of high carotenoid orange carrot.</title>
        <authorList>
            <person name="Iorizzo M."/>
            <person name="Ellison S."/>
            <person name="Senalik D."/>
            <person name="Macko-Podgorni A."/>
            <person name="Grzebelus D."/>
            <person name="Bostan H."/>
            <person name="Rolling W."/>
            <person name="Curaba J."/>
            <person name="Simon P."/>
        </authorList>
    </citation>
    <scope>NUCLEOTIDE SEQUENCE</scope>
    <source>
        <tissue evidence="3">Leaf</tissue>
    </source>
</reference>
<dbReference type="PANTHER" id="PTHR47165">
    <property type="entry name" value="OS03G0429900 PROTEIN"/>
    <property type="match status" value="1"/>
</dbReference>
<dbReference type="SUPFAM" id="SSF50249">
    <property type="entry name" value="Nucleic acid-binding proteins"/>
    <property type="match status" value="3"/>
</dbReference>
<feature type="region of interest" description="Disordered" evidence="1">
    <location>
        <begin position="394"/>
        <end position="435"/>
    </location>
</feature>
<evidence type="ECO:0000259" key="2">
    <source>
        <dbReference type="Pfam" id="PF02721"/>
    </source>
</evidence>
<feature type="domain" description="Replication protein A 70 kDa DNA-binding subunit B/D first OB fold" evidence="2">
    <location>
        <begin position="3"/>
        <end position="105"/>
    </location>
</feature>
<dbReference type="Gene3D" id="2.40.50.140">
    <property type="entry name" value="Nucleic acid-binding proteins"/>
    <property type="match status" value="3"/>
</dbReference>